<proteinExistence type="predicted"/>
<evidence type="ECO:0000256" key="1">
    <source>
        <dbReference type="SAM" id="MobiDB-lite"/>
    </source>
</evidence>
<accession>A9CLL4</accession>
<dbReference type="KEGG" id="atu:Atu5186"/>
<dbReference type="AlphaFoldDB" id="A9CLL4"/>
<protein>
    <submittedName>
        <fullName evidence="2">Uncharacterized protein</fullName>
    </submittedName>
</protein>
<feature type="region of interest" description="Disordered" evidence="1">
    <location>
        <begin position="26"/>
        <end position="61"/>
    </location>
</feature>
<evidence type="ECO:0000313" key="2">
    <source>
        <dbReference type="EMBL" id="AAK90556.1"/>
    </source>
</evidence>
<dbReference type="BioCyc" id="AGRO:ATU5186-MONOMER"/>
<dbReference type="Proteomes" id="UP000000813">
    <property type="component" value="Plasmid At"/>
</dbReference>
<dbReference type="PATRIC" id="fig|176299.10.peg.4865"/>
<geneLocation type="plasmid" evidence="2 3">
    <name>At</name>
</geneLocation>
<sequence length="61" mass="6442">MVVSHPETAGAKCKIRFASRSDFDASPTIRAQGGLDRRGCKTPSRLGTIKNKKSPSAGSPL</sequence>
<reference evidence="2 3" key="1">
    <citation type="journal article" date="2001" name="Science">
        <title>The genome of the natural genetic engineer Agrobacterium tumefaciens C58.</title>
        <authorList>
            <person name="Wood D.W."/>
            <person name="Setubal J.C."/>
            <person name="Kaul R."/>
            <person name="Monks D.E."/>
            <person name="Kitajima J.P."/>
            <person name="Okura V.K."/>
            <person name="Zhou Y."/>
            <person name="Chen L."/>
            <person name="Wood G.E."/>
            <person name="Almeida N.F.Jr."/>
            <person name="Woo L."/>
            <person name="Chen Y."/>
            <person name="Paulsen I.T."/>
            <person name="Eisen J.A."/>
            <person name="Karp P.D."/>
            <person name="Bovee D.Sr."/>
            <person name="Chapman P."/>
            <person name="Clendenning J."/>
            <person name="Deatherage G."/>
            <person name="Gillet W."/>
            <person name="Grant C."/>
            <person name="Kutyavin T."/>
            <person name="Levy R."/>
            <person name="Li M.J."/>
            <person name="McClelland E."/>
            <person name="Palmieri A."/>
            <person name="Raymond C."/>
            <person name="Rouse G."/>
            <person name="Saenphimmachak C."/>
            <person name="Wu Z."/>
            <person name="Romero P."/>
            <person name="Gordon D."/>
            <person name="Zhang S."/>
            <person name="Yoo H."/>
            <person name="Tao Y."/>
            <person name="Biddle P."/>
            <person name="Jung M."/>
            <person name="Krespan W."/>
            <person name="Perry M."/>
            <person name="Gordon-Kamm B."/>
            <person name="Liao L."/>
            <person name="Kim S."/>
            <person name="Hendrick C."/>
            <person name="Zhao Z.Y."/>
            <person name="Dolan M."/>
            <person name="Chumley F."/>
            <person name="Tingey S.V."/>
            <person name="Tomb J.F."/>
            <person name="Gordon M.P."/>
            <person name="Olson M.V."/>
            <person name="Nester E.W."/>
        </authorList>
    </citation>
    <scope>NUCLEOTIDE SEQUENCE [LARGE SCALE GENOMIC DNA]</scope>
    <source>
        <strain evidence="3">C58 / ATCC 33970</strain>
    </source>
</reference>
<dbReference type="EMBL" id="AE007872">
    <property type="protein sequence ID" value="AAK90556.1"/>
    <property type="molecule type" value="Genomic_DNA"/>
</dbReference>
<gene>
    <name evidence="2" type="ordered locus">Atu5186</name>
</gene>
<dbReference type="PIR" id="AE3182">
    <property type="entry name" value="AE3182"/>
</dbReference>
<reference evidence="2 3" key="2">
    <citation type="journal article" date="2001" name="Science">
        <title>Genome sequence of the plant pathogen and biotechnology agent Agrobacterium tumefaciens C58.</title>
        <authorList>
            <person name="Goodner B."/>
            <person name="Hinkle G."/>
            <person name="Gattung S."/>
            <person name="Miller N."/>
            <person name="Blanchard M."/>
            <person name="Qurollo B."/>
            <person name="Goldman B.S."/>
            <person name="Cao Y."/>
            <person name="Askenazi M."/>
            <person name="Halling C."/>
            <person name="Mullin L."/>
            <person name="Houmiel K."/>
            <person name="Gordon J."/>
            <person name="Vaudin M."/>
            <person name="Iartchouk O."/>
            <person name="Epp A."/>
            <person name="Liu F."/>
            <person name="Wollam C."/>
            <person name="Allinger M."/>
            <person name="Doughty D."/>
            <person name="Scott C."/>
            <person name="Lappas C."/>
            <person name="Markelz B."/>
            <person name="Flanagan C."/>
            <person name="Crowell C."/>
            <person name="Gurson J."/>
            <person name="Lomo C."/>
            <person name="Sear C."/>
            <person name="Strub G."/>
            <person name="Cielo C."/>
            <person name="Slater S."/>
        </authorList>
    </citation>
    <scope>NUCLEOTIDE SEQUENCE [LARGE SCALE GENOMIC DNA]</scope>
    <source>
        <strain evidence="3">C58 / ATCC 33970</strain>
    </source>
</reference>
<evidence type="ECO:0000313" key="3">
    <source>
        <dbReference type="Proteomes" id="UP000000813"/>
    </source>
</evidence>
<keyword evidence="3" id="KW-1185">Reference proteome</keyword>
<dbReference type="HOGENOM" id="CLU_2912156_0_0_5"/>
<organism evidence="2 3">
    <name type="scientific">Agrobacterium fabrum (strain C58 / ATCC 33970)</name>
    <name type="common">Agrobacterium tumefaciens (strain C58)</name>
    <dbReference type="NCBI Taxonomy" id="176299"/>
    <lineage>
        <taxon>Bacteria</taxon>
        <taxon>Pseudomonadati</taxon>
        <taxon>Pseudomonadota</taxon>
        <taxon>Alphaproteobacteria</taxon>
        <taxon>Hyphomicrobiales</taxon>
        <taxon>Rhizobiaceae</taxon>
        <taxon>Rhizobium/Agrobacterium group</taxon>
        <taxon>Agrobacterium</taxon>
        <taxon>Agrobacterium tumefaciens complex</taxon>
    </lineage>
</organism>
<dbReference type="EnsemblBacteria" id="AAK90556">
    <property type="protein sequence ID" value="AAK90556"/>
    <property type="gene ID" value="Atu5186"/>
</dbReference>
<name>A9CLL4_AGRFC</name>
<keyword evidence="2" id="KW-0614">Plasmid</keyword>